<dbReference type="CDD" id="cd07377">
    <property type="entry name" value="WHTH_GntR"/>
    <property type="match status" value="1"/>
</dbReference>
<dbReference type="RefSeq" id="WP_039633540.1">
    <property type="nucleotide sequence ID" value="NZ_AYSO01000017.1"/>
</dbReference>
<keyword evidence="7" id="KW-0032">Aminotransferase</keyword>
<dbReference type="InterPro" id="IPR015421">
    <property type="entry name" value="PyrdxlP-dep_Trfase_major"/>
</dbReference>
<keyword evidence="7" id="KW-0808">Transferase</keyword>
<dbReference type="InterPro" id="IPR000524">
    <property type="entry name" value="Tscrpt_reg_HTH_GntR"/>
</dbReference>
<keyword evidence="2" id="KW-0663">Pyridoxal phosphate</keyword>
<name>A0A0C1QYV3_9CLOT</name>
<dbReference type="InterPro" id="IPR015424">
    <property type="entry name" value="PyrdxlP-dep_Trfase"/>
</dbReference>
<dbReference type="PANTHER" id="PTHR46577">
    <property type="entry name" value="HTH-TYPE TRANSCRIPTIONAL REGULATORY PROTEIN GABR"/>
    <property type="match status" value="1"/>
</dbReference>
<evidence type="ECO:0000256" key="1">
    <source>
        <dbReference type="ARBA" id="ARBA00005384"/>
    </source>
</evidence>
<keyword evidence="8" id="KW-1185">Reference proteome</keyword>
<comment type="similarity">
    <text evidence="1">In the C-terminal section; belongs to the class-I pyridoxal-phosphate-dependent aminotransferase family.</text>
</comment>
<dbReference type="PROSITE" id="PS50949">
    <property type="entry name" value="HTH_GNTR"/>
    <property type="match status" value="1"/>
</dbReference>
<dbReference type="SMART" id="SM00345">
    <property type="entry name" value="HTH_GNTR"/>
    <property type="match status" value="1"/>
</dbReference>
<dbReference type="OrthoDB" id="9808770at2"/>
<proteinExistence type="inferred from homology"/>
<dbReference type="GO" id="GO:0008483">
    <property type="term" value="F:transaminase activity"/>
    <property type="evidence" value="ECO:0007669"/>
    <property type="project" value="UniProtKB-KW"/>
</dbReference>
<keyword evidence="3" id="KW-0805">Transcription regulation</keyword>
<evidence type="ECO:0000313" key="7">
    <source>
        <dbReference type="EMBL" id="KIE46242.1"/>
    </source>
</evidence>
<sequence>MGKISKITINTENSLGIPLYIQLYNHYKSLISSGSLKSGSKLPSIRRCASERMISRTTVEAAYLQLAAEGYITSRAGSGFYVSDLNYTDIQTPSLSNYTKSIVKEEPLYDFVSSTVDHKSFNFDLWSRYIKSALRSGDRLLSYGDAQGEYDLRVAITRYVAERRGVICTPEQIVVGAGVQSLLHILCSLTGVRSPVFFTGGEFEQGRSIFQDRGFETFIYGPLTNDLSEFGKAKAKIIYTFPSNSTPWGDVMPIQTRLSLLSFAKAQDCLIIEDDYDSEFRYYSRPVPSLQGLDGGHKVVYMGTFSRLLLPSLRISFMVLPMELMDAYSKCGDNYNQTASKTEQIALCQFIRDGHLEKQIKKVRKLYMDKSNQLCLAINKIFKDKAKATSGSGGFLIQVEVKSNLSSKELARRAEEVGVLVKAFDSIEKSKYPTLLLSCSGVSEEDFEKALRLLKDAFFKE</sequence>
<dbReference type="Proteomes" id="UP000031366">
    <property type="component" value="Unassembled WGS sequence"/>
</dbReference>
<comment type="caution">
    <text evidence="7">The sequence shown here is derived from an EMBL/GenBank/DDBJ whole genome shotgun (WGS) entry which is preliminary data.</text>
</comment>
<dbReference type="Gene3D" id="1.10.10.10">
    <property type="entry name" value="Winged helix-like DNA-binding domain superfamily/Winged helix DNA-binding domain"/>
    <property type="match status" value="1"/>
</dbReference>
<dbReference type="STRING" id="29341.RSJ17_16955"/>
<reference evidence="7 8" key="1">
    <citation type="journal article" date="2015" name="Infect. Genet. Evol.">
        <title>Genomic sequences of six botulinum neurotoxin-producing strains representing three clostridial species illustrate the mobility and diversity of botulinum neurotoxin genes.</title>
        <authorList>
            <person name="Smith T.J."/>
            <person name="Hill K.K."/>
            <person name="Xie G."/>
            <person name="Foley B.T."/>
            <person name="Williamson C.H."/>
            <person name="Foster J.T."/>
            <person name="Johnson S.L."/>
            <person name="Chertkov O."/>
            <person name="Teshima H."/>
            <person name="Gibbons H.S."/>
            <person name="Johnsky L.A."/>
            <person name="Karavis M.A."/>
            <person name="Smith L.A."/>
        </authorList>
    </citation>
    <scope>NUCLEOTIDE SEQUENCE [LARGE SCALE GENOMIC DNA]</scope>
    <source>
        <strain evidence="7 8">CDC 2741</strain>
    </source>
</reference>
<evidence type="ECO:0000256" key="5">
    <source>
        <dbReference type="ARBA" id="ARBA00023163"/>
    </source>
</evidence>
<evidence type="ECO:0000259" key="6">
    <source>
        <dbReference type="PROSITE" id="PS50949"/>
    </source>
</evidence>
<dbReference type="SUPFAM" id="SSF53383">
    <property type="entry name" value="PLP-dependent transferases"/>
    <property type="match status" value="1"/>
</dbReference>
<dbReference type="SUPFAM" id="SSF46785">
    <property type="entry name" value="Winged helix' DNA-binding domain"/>
    <property type="match status" value="1"/>
</dbReference>
<dbReference type="InterPro" id="IPR004839">
    <property type="entry name" value="Aminotransferase_I/II_large"/>
</dbReference>
<dbReference type="InterPro" id="IPR036388">
    <property type="entry name" value="WH-like_DNA-bd_sf"/>
</dbReference>
<dbReference type="PANTHER" id="PTHR46577:SF1">
    <property type="entry name" value="HTH-TYPE TRANSCRIPTIONAL REGULATORY PROTEIN GABR"/>
    <property type="match status" value="1"/>
</dbReference>
<dbReference type="EMBL" id="AYSO01000017">
    <property type="protein sequence ID" value="KIE46242.1"/>
    <property type="molecule type" value="Genomic_DNA"/>
</dbReference>
<dbReference type="GO" id="GO:0030170">
    <property type="term" value="F:pyridoxal phosphate binding"/>
    <property type="evidence" value="ECO:0007669"/>
    <property type="project" value="InterPro"/>
</dbReference>
<feature type="domain" description="HTH gntR-type" evidence="6">
    <location>
        <begin position="17"/>
        <end position="85"/>
    </location>
</feature>
<dbReference type="InterPro" id="IPR051446">
    <property type="entry name" value="HTH_trans_reg/aminotransferase"/>
</dbReference>
<evidence type="ECO:0000313" key="8">
    <source>
        <dbReference type="Proteomes" id="UP000031366"/>
    </source>
</evidence>
<dbReference type="InterPro" id="IPR036390">
    <property type="entry name" value="WH_DNA-bd_sf"/>
</dbReference>
<evidence type="ECO:0000256" key="2">
    <source>
        <dbReference type="ARBA" id="ARBA00022898"/>
    </source>
</evidence>
<evidence type="ECO:0000256" key="3">
    <source>
        <dbReference type="ARBA" id="ARBA00023015"/>
    </source>
</evidence>
<dbReference type="Pfam" id="PF00155">
    <property type="entry name" value="Aminotran_1_2"/>
    <property type="match status" value="1"/>
</dbReference>
<keyword evidence="5" id="KW-0804">Transcription</keyword>
<dbReference type="GO" id="GO:0003677">
    <property type="term" value="F:DNA binding"/>
    <property type="evidence" value="ECO:0007669"/>
    <property type="project" value="UniProtKB-KW"/>
</dbReference>
<dbReference type="AlphaFoldDB" id="A0A0C1QYV3"/>
<evidence type="ECO:0000256" key="4">
    <source>
        <dbReference type="ARBA" id="ARBA00023125"/>
    </source>
</evidence>
<dbReference type="CDD" id="cd00609">
    <property type="entry name" value="AAT_like"/>
    <property type="match status" value="1"/>
</dbReference>
<dbReference type="Gene3D" id="3.40.640.10">
    <property type="entry name" value="Type I PLP-dependent aspartate aminotransferase-like (Major domain)"/>
    <property type="match status" value="1"/>
</dbReference>
<gene>
    <name evidence="7" type="ORF">U732_1711</name>
</gene>
<keyword evidence="4" id="KW-0238">DNA-binding</keyword>
<accession>A0A0C1QYV3</accession>
<dbReference type="Pfam" id="PF00392">
    <property type="entry name" value="GntR"/>
    <property type="match status" value="1"/>
</dbReference>
<dbReference type="GO" id="GO:0003700">
    <property type="term" value="F:DNA-binding transcription factor activity"/>
    <property type="evidence" value="ECO:0007669"/>
    <property type="project" value="InterPro"/>
</dbReference>
<protein>
    <submittedName>
        <fullName evidence="7">Aminotransferase class I and II family protein</fullName>
    </submittedName>
</protein>
<organism evidence="7 8">
    <name type="scientific">Clostridium argentinense CDC 2741</name>
    <dbReference type="NCBI Taxonomy" id="1418104"/>
    <lineage>
        <taxon>Bacteria</taxon>
        <taxon>Bacillati</taxon>
        <taxon>Bacillota</taxon>
        <taxon>Clostridia</taxon>
        <taxon>Eubacteriales</taxon>
        <taxon>Clostridiaceae</taxon>
        <taxon>Clostridium</taxon>
    </lineage>
</organism>